<dbReference type="InterPro" id="IPR016032">
    <property type="entry name" value="Sig_transdc_resp-reg_C-effctor"/>
</dbReference>
<dbReference type="CDD" id="cd17535">
    <property type="entry name" value="REC_NarL-like"/>
    <property type="match status" value="1"/>
</dbReference>
<feature type="domain" description="Response regulatory" evidence="7">
    <location>
        <begin position="4"/>
        <end position="120"/>
    </location>
</feature>
<keyword evidence="2" id="KW-0805">Transcription regulation</keyword>
<accession>A0A1G8GXW0</accession>
<dbReference type="InterPro" id="IPR001789">
    <property type="entry name" value="Sig_transdc_resp-reg_receiver"/>
</dbReference>
<dbReference type="SUPFAM" id="SSF46894">
    <property type="entry name" value="C-terminal effector domain of the bipartite response regulators"/>
    <property type="match status" value="1"/>
</dbReference>
<dbReference type="STRING" id="83767.SAMN05660652_02673"/>
<reference evidence="8 9" key="1">
    <citation type="submission" date="2016-10" db="EMBL/GenBank/DDBJ databases">
        <authorList>
            <person name="de Groot N.N."/>
        </authorList>
    </citation>
    <scope>NUCLEOTIDE SEQUENCE [LARGE SCALE GENOMIC DNA]</scope>
    <source>
        <strain evidence="8 9">DSM 5885</strain>
    </source>
</reference>
<dbReference type="InterPro" id="IPR058245">
    <property type="entry name" value="NreC/VraR/RcsB-like_REC"/>
</dbReference>
<proteinExistence type="predicted"/>
<evidence type="ECO:0000259" key="7">
    <source>
        <dbReference type="PROSITE" id="PS50110"/>
    </source>
</evidence>
<evidence type="ECO:0000313" key="8">
    <source>
        <dbReference type="EMBL" id="SDH99242.1"/>
    </source>
</evidence>
<keyword evidence="9" id="KW-1185">Reference proteome</keyword>
<evidence type="ECO:0000256" key="5">
    <source>
        <dbReference type="PROSITE-ProRule" id="PRU00169"/>
    </source>
</evidence>
<dbReference type="CDD" id="cd06170">
    <property type="entry name" value="LuxR_C_like"/>
    <property type="match status" value="1"/>
</dbReference>
<dbReference type="PRINTS" id="PR00038">
    <property type="entry name" value="HTHLUXR"/>
</dbReference>
<evidence type="ECO:0000256" key="1">
    <source>
        <dbReference type="ARBA" id="ARBA00022553"/>
    </source>
</evidence>
<dbReference type="GO" id="GO:0003677">
    <property type="term" value="F:DNA binding"/>
    <property type="evidence" value="ECO:0007669"/>
    <property type="project" value="UniProtKB-KW"/>
</dbReference>
<dbReference type="PROSITE" id="PS50110">
    <property type="entry name" value="RESPONSE_REGULATORY"/>
    <property type="match status" value="1"/>
</dbReference>
<dbReference type="SMART" id="SM00421">
    <property type="entry name" value="HTH_LUXR"/>
    <property type="match status" value="1"/>
</dbReference>
<evidence type="ECO:0000313" key="9">
    <source>
        <dbReference type="Proteomes" id="UP000198607"/>
    </source>
</evidence>
<dbReference type="InterPro" id="IPR000792">
    <property type="entry name" value="Tscrpt_reg_LuxR_C"/>
</dbReference>
<dbReference type="GO" id="GO:0006355">
    <property type="term" value="P:regulation of DNA-templated transcription"/>
    <property type="evidence" value="ECO:0007669"/>
    <property type="project" value="InterPro"/>
</dbReference>
<dbReference type="GO" id="GO:0000160">
    <property type="term" value="P:phosphorelay signal transduction system"/>
    <property type="evidence" value="ECO:0007669"/>
    <property type="project" value="InterPro"/>
</dbReference>
<dbReference type="RefSeq" id="WP_091938401.1">
    <property type="nucleotide sequence ID" value="NZ_FNCY01000011.1"/>
</dbReference>
<dbReference type="InterPro" id="IPR011006">
    <property type="entry name" value="CheY-like_superfamily"/>
</dbReference>
<evidence type="ECO:0000259" key="6">
    <source>
        <dbReference type="PROSITE" id="PS50043"/>
    </source>
</evidence>
<name>A0A1G8GXW0_9RHOO</name>
<feature type="modified residue" description="4-aspartylphosphate" evidence="5">
    <location>
        <position position="55"/>
    </location>
</feature>
<evidence type="ECO:0000256" key="3">
    <source>
        <dbReference type="ARBA" id="ARBA00023125"/>
    </source>
</evidence>
<dbReference type="Pfam" id="PF00196">
    <property type="entry name" value="GerE"/>
    <property type="match status" value="1"/>
</dbReference>
<dbReference type="PANTHER" id="PTHR43214:SF41">
    <property type="entry name" value="NITRATE_NITRITE RESPONSE REGULATOR PROTEIN NARP"/>
    <property type="match status" value="1"/>
</dbReference>
<sequence>MKSGLIIADDHPMMCHGLSEIIARTPDLEVVAIAHDGEQAETMAKQRPADLLILDVAMPIKSGLDVLESLRSAGIRLPVLFFSMYPPDQYVPYIRKAGAQGFIGKDAEEKTLLAAIRKILAGNVFFPSLTTPRHRSVNTPIRELPTLSSRENEVLNQLLRGTPLVDIAAELGISPQSVTTYRRRLLDKLGVKNNVDLIRLMGHPD</sequence>
<gene>
    <name evidence="8" type="ORF">SAMN05660652_02673</name>
</gene>
<keyword evidence="3 8" id="KW-0238">DNA-binding</keyword>
<dbReference type="Pfam" id="PF00072">
    <property type="entry name" value="Response_reg"/>
    <property type="match status" value="1"/>
</dbReference>
<keyword evidence="4" id="KW-0804">Transcription</keyword>
<evidence type="ECO:0000256" key="2">
    <source>
        <dbReference type="ARBA" id="ARBA00023015"/>
    </source>
</evidence>
<evidence type="ECO:0000256" key="4">
    <source>
        <dbReference type="ARBA" id="ARBA00023163"/>
    </source>
</evidence>
<dbReference type="PROSITE" id="PS50043">
    <property type="entry name" value="HTH_LUXR_2"/>
    <property type="match status" value="1"/>
</dbReference>
<keyword evidence="1 5" id="KW-0597">Phosphoprotein</keyword>
<protein>
    <submittedName>
        <fullName evidence="8">DNA-binding response regulator, NarL/FixJ family, contains REC and HTH domains</fullName>
    </submittedName>
</protein>
<dbReference type="PANTHER" id="PTHR43214">
    <property type="entry name" value="TWO-COMPONENT RESPONSE REGULATOR"/>
    <property type="match status" value="1"/>
</dbReference>
<dbReference type="Gene3D" id="3.40.50.2300">
    <property type="match status" value="1"/>
</dbReference>
<organism evidence="8 9">
    <name type="scientific">Propionivibrio dicarboxylicus</name>
    <dbReference type="NCBI Taxonomy" id="83767"/>
    <lineage>
        <taxon>Bacteria</taxon>
        <taxon>Pseudomonadati</taxon>
        <taxon>Pseudomonadota</taxon>
        <taxon>Betaproteobacteria</taxon>
        <taxon>Rhodocyclales</taxon>
        <taxon>Rhodocyclaceae</taxon>
        <taxon>Propionivibrio</taxon>
    </lineage>
</organism>
<dbReference type="InterPro" id="IPR039420">
    <property type="entry name" value="WalR-like"/>
</dbReference>
<feature type="domain" description="HTH luxR-type" evidence="6">
    <location>
        <begin position="140"/>
        <end position="205"/>
    </location>
</feature>
<dbReference type="SUPFAM" id="SSF52172">
    <property type="entry name" value="CheY-like"/>
    <property type="match status" value="1"/>
</dbReference>
<dbReference type="OrthoDB" id="9816469at2"/>
<dbReference type="EMBL" id="FNCY01000011">
    <property type="protein sequence ID" value="SDH99242.1"/>
    <property type="molecule type" value="Genomic_DNA"/>
</dbReference>
<dbReference type="AlphaFoldDB" id="A0A1G8GXW0"/>
<dbReference type="Proteomes" id="UP000198607">
    <property type="component" value="Unassembled WGS sequence"/>
</dbReference>
<dbReference type="SMART" id="SM00448">
    <property type="entry name" value="REC"/>
    <property type="match status" value="1"/>
</dbReference>